<dbReference type="PRINTS" id="PR00344">
    <property type="entry name" value="BCTRLSENSOR"/>
</dbReference>
<evidence type="ECO:0000313" key="9">
    <source>
        <dbReference type="Proteomes" id="UP000072867"/>
    </source>
</evidence>
<dbReference type="STRING" id="33051.SB4_02890"/>
<proteinExistence type="predicted"/>
<dbReference type="SMART" id="SM00387">
    <property type="entry name" value="HATPase_c"/>
    <property type="match status" value="1"/>
</dbReference>
<dbReference type="Gene3D" id="1.10.287.130">
    <property type="match status" value="1"/>
</dbReference>
<reference evidence="8 9" key="1">
    <citation type="journal article" date="2016" name="Front. Microbiol.">
        <title>Genomic Resource of Rice Seed Associated Bacteria.</title>
        <authorList>
            <person name="Midha S."/>
            <person name="Bansal K."/>
            <person name="Sharma S."/>
            <person name="Kumar N."/>
            <person name="Patil P.P."/>
            <person name="Chaudhry V."/>
            <person name="Patil P.B."/>
        </authorList>
    </citation>
    <scope>NUCLEOTIDE SEQUENCE [LARGE SCALE GENOMIC DNA]</scope>
    <source>
        <strain evidence="8 9">NS319</strain>
    </source>
</reference>
<evidence type="ECO:0000256" key="6">
    <source>
        <dbReference type="ARBA" id="ARBA00023012"/>
    </source>
</evidence>
<evidence type="ECO:0000256" key="1">
    <source>
        <dbReference type="ARBA" id="ARBA00000085"/>
    </source>
</evidence>
<evidence type="ECO:0000256" key="2">
    <source>
        <dbReference type="ARBA" id="ARBA00012438"/>
    </source>
</evidence>
<keyword evidence="4" id="KW-0808">Transferase</keyword>
<evidence type="ECO:0000256" key="5">
    <source>
        <dbReference type="ARBA" id="ARBA00022777"/>
    </source>
</evidence>
<gene>
    <name evidence="8" type="ORF">NS319_09345</name>
</gene>
<dbReference type="EMBL" id="LDTD01000060">
    <property type="protein sequence ID" value="KTT69910.1"/>
    <property type="molecule type" value="Genomic_DNA"/>
</dbReference>
<dbReference type="InterPro" id="IPR003661">
    <property type="entry name" value="HisK_dim/P_dom"/>
</dbReference>
<evidence type="ECO:0000313" key="8">
    <source>
        <dbReference type="EMBL" id="KTT69910.1"/>
    </source>
</evidence>
<sequence length="451" mass="47593">MDSPGESMVARAILDAGDHILSADPPIELLHMRAGGGAGDRLAVPPIARVARLARRLGITVSRKVVVADDEGDLDLWVQARPETGQIRLSVSGWRDRNAWKPSASPPDHAAAGADFRWETDAALRLTFLSPGAGLRHGFDAEAMLGRPLNALFLFDPKATGTSRLLDEAAPLDGRGARLRPTDAPVRLSAAIRHDGMGGIAGLVGATFLIDEPGEDDTDALIPPGGPPLTETFTAGLDKALRTPLARIVANADSIAARADGPIAAEYADYANDIAHAGRHLMGLVDNLVELQAIEQADFRLTATPIDLADVARRAGGLLGVRAEAAGVTIRRPALSEGLPALGDFGRSLQIMINLTGNAVRYSPRGGEVVVTAERDGEWALVSVADRGKGIAPEDQARIFEKFERVDPSEPGGNGLGLYIARRLARAMGGELSVESVPGEGATFTFRLRSR</sequence>
<dbReference type="PANTHER" id="PTHR43711">
    <property type="entry name" value="TWO-COMPONENT HISTIDINE KINASE"/>
    <property type="match status" value="1"/>
</dbReference>
<dbReference type="InterPro" id="IPR005467">
    <property type="entry name" value="His_kinase_dom"/>
</dbReference>
<dbReference type="PROSITE" id="PS50109">
    <property type="entry name" value="HIS_KIN"/>
    <property type="match status" value="1"/>
</dbReference>
<keyword evidence="6" id="KW-0902">Two-component regulatory system</keyword>
<dbReference type="EC" id="2.7.13.3" evidence="2"/>
<protein>
    <recommendedName>
        <fullName evidence="2">histidine kinase</fullName>
        <ecNumber evidence="2">2.7.13.3</ecNumber>
    </recommendedName>
</protein>
<comment type="catalytic activity">
    <reaction evidence="1">
        <text>ATP + protein L-histidine = ADP + protein N-phospho-L-histidine.</text>
        <dbReference type="EC" id="2.7.13.3"/>
    </reaction>
</comment>
<feature type="domain" description="Histidine kinase" evidence="7">
    <location>
        <begin position="236"/>
        <end position="451"/>
    </location>
</feature>
<dbReference type="CDD" id="cd00082">
    <property type="entry name" value="HisKA"/>
    <property type="match status" value="1"/>
</dbReference>
<dbReference type="AlphaFoldDB" id="A0A147HYC8"/>
<dbReference type="Pfam" id="PF02518">
    <property type="entry name" value="HATPase_c"/>
    <property type="match status" value="1"/>
</dbReference>
<dbReference type="PATRIC" id="fig|33051.3.peg.3037"/>
<dbReference type="SUPFAM" id="SSF55874">
    <property type="entry name" value="ATPase domain of HSP90 chaperone/DNA topoisomerase II/histidine kinase"/>
    <property type="match status" value="1"/>
</dbReference>
<dbReference type="InterPro" id="IPR036097">
    <property type="entry name" value="HisK_dim/P_sf"/>
</dbReference>
<evidence type="ECO:0000256" key="3">
    <source>
        <dbReference type="ARBA" id="ARBA00022553"/>
    </source>
</evidence>
<dbReference type="GO" id="GO:0000155">
    <property type="term" value="F:phosphorelay sensor kinase activity"/>
    <property type="evidence" value="ECO:0007669"/>
    <property type="project" value="InterPro"/>
</dbReference>
<organism evidence="8 9">
    <name type="scientific">Sphingomonas sanguinis</name>
    <dbReference type="NCBI Taxonomy" id="33051"/>
    <lineage>
        <taxon>Bacteria</taxon>
        <taxon>Pseudomonadati</taxon>
        <taxon>Pseudomonadota</taxon>
        <taxon>Alphaproteobacteria</taxon>
        <taxon>Sphingomonadales</taxon>
        <taxon>Sphingomonadaceae</taxon>
        <taxon>Sphingomonas</taxon>
    </lineage>
</organism>
<dbReference type="CDD" id="cd16922">
    <property type="entry name" value="HATPase_EvgS-ArcB-TorS-like"/>
    <property type="match status" value="1"/>
</dbReference>
<evidence type="ECO:0000259" key="7">
    <source>
        <dbReference type="PROSITE" id="PS50109"/>
    </source>
</evidence>
<accession>A0A147HYC8</accession>
<dbReference type="InterPro" id="IPR050736">
    <property type="entry name" value="Sensor_HK_Regulatory"/>
</dbReference>
<name>A0A147HYC8_9SPHN</name>
<dbReference type="Proteomes" id="UP000072867">
    <property type="component" value="Unassembled WGS sequence"/>
</dbReference>
<keyword evidence="5 8" id="KW-0418">Kinase</keyword>
<dbReference type="SUPFAM" id="SSF47384">
    <property type="entry name" value="Homodimeric domain of signal transducing histidine kinase"/>
    <property type="match status" value="1"/>
</dbReference>
<dbReference type="Gene3D" id="3.30.565.10">
    <property type="entry name" value="Histidine kinase-like ATPase, C-terminal domain"/>
    <property type="match status" value="1"/>
</dbReference>
<keyword evidence="3" id="KW-0597">Phosphoprotein</keyword>
<comment type="caution">
    <text evidence="8">The sequence shown here is derived from an EMBL/GenBank/DDBJ whole genome shotgun (WGS) entry which is preliminary data.</text>
</comment>
<evidence type="ECO:0000256" key="4">
    <source>
        <dbReference type="ARBA" id="ARBA00022679"/>
    </source>
</evidence>
<dbReference type="InterPro" id="IPR003594">
    <property type="entry name" value="HATPase_dom"/>
</dbReference>
<dbReference type="InterPro" id="IPR036890">
    <property type="entry name" value="HATPase_C_sf"/>
</dbReference>
<dbReference type="InterPro" id="IPR004358">
    <property type="entry name" value="Sig_transdc_His_kin-like_C"/>
</dbReference>
<dbReference type="PANTHER" id="PTHR43711:SF1">
    <property type="entry name" value="HISTIDINE KINASE 1"/>
    <property type="match status" value="1"/>
</dbReference>